<reference evidence="3" key="1">
    <citation type="submission" date="2022-11" db="UniProtKB">
        <authorList>
            <consortium name="WormBaseParasite"/>
        </authorList>
    </citation>
    <scope>IDENTIFICATION</scope>
</reference>
<sequence length="248" mass="28313">MWKFLVTFQPAINKPNFLFWKQRRVEIGVPFTNFATPTLRRLNSSQSRTHSYPTKSPLLCPNQQSSSLKRIRSQTPFRKPFVTKIRATYNESGSRRAIISSSSEEDDSETSHQSSSNHLFQESDSSSAGAKRKSPKSVACFSPTYRQQILGNKANRKKELECSECGERLVPWQDHILFNHVLKNHLQLPVFECSNCKKEFLDFSGGQARRHCGPTAKVGISVANSRTIEPFIEVNCRRNVWNCLENDS</sequence>
<dbReference type="AlphaFoldDB" id="A0A915D0F9"/>
<dbReference type="WBParaSite" id="jg1423">
    <property type="protein sequence ID" value="jg1423"/>
    <property type="gene ID" value="jg1423"/>
</dbReference>
<keyword evidence="2" id="KW-1185">Reference proteome</keyword>
<feature type="compositionally biased region" description="Polar residues" evidence="1">
    <location>
        <begin position="42"/>
        <end position="54"/>
    </location>
</feature>
<evidence type="ECO:0000256" key="1">
    <source>
        <dbReference type="SAM" id="MobiDB-lite"/>
    </source>
</evidence>
<evidence type="ECO:0000313" key="2">
    <source>
        <dbReference type="Proteomes" id="UP000887574"/>
    </source>
</evidence>
<name>A0A915D0F9_9BILA</name>
<feature type="compositionally biased region" description="Polar residues" evidence="1">
    <location>
        <begin position="61"/>
        <end position="73"/>
    </location>
</feature>
<feature type="compositionally biased region" description="Polar residues" evidence="1">
    <location>
        <begin position="117"/>
        <end position="128"/>
    </location>
</feature>
<accession>A0A915D0F9</accession>
<evidence type="ECO:0000313" key="3">
    <source>
        <dbReference type="WBParaSite" id="jg1423"/>
    </source>
</evidence>
<feature type="region of interest" description="Disordered" evidence="1">
    <location>
        <begin position="42"/>
        <end position="73"/>
    </location>
</feature>
<proteinExistence type="predicted"/>
<feature type="region of interest" description="Disordered" evidence="1">
    <location>
        <begin position="95"/>
        <end position="135"/>
    </location>
</feature>
<dbReference type="Proteomes" id="UP000887574">
    <property type="component" value="Unplaced"/>
</dbReference>
<protein>
    <submittedName>
        <fullName evidence="3">C2H2-type domain-containing protein</fullName>
    </submittedName>
</protein>
<organism evidence="2 3">
    <name type="scientific">Ditylenchus dipsaci</name>
    <dbReference type="NCBI Taxonomy" id="166011"/>
    <lineage>
        <taxon>Eukaryota</taxon>
        <taxon>Metazoa</taxon>
        <taxon>Ecdysozoa</taxon>
        <taxon>Nematoda</taxon>
        <taxon>Chromadorea</taxon>
        <taxon>Rhabditida</taxon>
        <taxon>Tylenchina</taxon>
        <taxon>Tylenchomorpha</taxon>
        <taxon>Sphaerularioidea</taxon>
        <taxon>Anguinidae</taxon>
        <taxon>Anguininae</taxon>
        <taxon>Ditylenchus</taxon>
    </lineage>
</organism>